<sequence length="252" mass="28607">MESKFNVRRITNLLRYELVLSKQPLLIGILGVAAFILAISAMASSVEPRGLVRADTMKTIYILMMSFGAAIITSFSFHRISTKGGAMNYLSLPASREEKFLVIFLSTSFIYPLVVTLIFLKVQAIAKLGWMMTGGEFQLYNPLIINDYETLKYVTLAYFSMHAYYFLGSILFKKYSFLKSTVAFFVLTFVIWLVGVIVFFLVVGTIEAQNFSFQFNDEIILEKLGFIGQSVIVLIFLGLWALSFLKFKKKEV</sequence>
<feature type="transmembrane region" description="Helical" evidence="1">
    <location>
        <begin position="100"/>
        <end position="120"/>
    </location>
</feature>
<feature type="transmembrane region" description="Helical" evidence="1">
    <location>
        <begin position="25"/>
        <end position="46"/>
    </location>
</feature>
<dbReference type="Proteomes" id="UP000576082">
    <property type="component" value="Unassembled WGS sequence"/>
</dbReference>
<dbReference type="RefSeq" id="WP_169659112.1">
    <property type="nucleotide sequence ID" value="NZ_JABANE010000077.1"/>
</dbReference>
<gene>
    <name evidence="2" type="ORF">HHU12_23115</name>
</gene>
<protein>
    <submittedName>
        <fullName evidence="2">Uncharacterized protein</fullName>
    </submittedName>
</protein>
<feature type="transmembrane region" description="Helical" evidence="1">
    <location>
        <begin position="184"/>
        <end position="206"/>
    </location>
</feature>
<evidence type="ECO:0000256" key="1">
    <source>
        <dbReference type="SAM" id="Phobius"/>
    </source>
</evidence>
<name>A0A7X9RYC9_9BACT</name>
<feature type="transmembrane region" description="Helical" evidence="1">
    <location>
        <begin position="153"/>
        <end position="172"/>
    </location>
</feature>
<keyword evidence="1" id="KW-0472">Membrane</keyword>
<comment type="caution">
    <text evidence="2">The sequence shown here is derived from an EMBL/GenBank/DDBJ whole genome shotgun (WGS) entry which is preliminary data.</text>
</comment>
<keyword evidence="3" id="KW-1185">Reference proteome</keyword>
<keyword evidence="1" id="KW-0812">Transmembrane</keyword>
<dbReference type="EMBL" id="JABANE010000077">
    <property type="protein sequence ID" value="NME70884.1"/>
    <property type="molecule type" value="Genomic_DNA"/>
</dbReference>
<feature type="transmembrane region" description="Helical" evidence="1">
    <location>
        <begin position="58"/>
        <end position="80"/>
    </location>
</feature>
<keyword evidence="1" id="KW-1133">Transmembrane helix</keyword>
<evidence type="ECO:0000313" key="3">
    <source>
        <dbReference type="Proteomes" id="UP000576082"/>
    </source>
</evidence>
<dbReference type="AlphaFoldDB" id="A0A7X9RYC9"/>
<proteinExistence type="predicted"/>
<evidence type="ECO:0000313" key="2">
    <source>
        <dbReference type="EMBL" id="NME70884.1"/>
    </source>
</evidence>
<reference evidence="2 3" key="1">
    <citation type="submission" date="2020-04" db="EMBL/GenBank/DDBJ databases">
        <title>Flammeovirga sp. SR4, a novel species isolated from seawater.</title>
        <authorList>
            <person name="Wang X."/>
        </authorList>
    </citation>
    <scope>NUCLEOTIDE SEQUENCE [LARGE SCALE GENOMIC DNA]</scope>
    <source>
        <strain evidence="2 3">ATCC 23126</strain>
    </source>
</reference>
<organism evidence="2 3">
    <name type="scientific">Flammeovirga aprica JL-4</name>
    <dbReference type="NCBI Taxonomy" id="694437"/>
    <lineage>
        <taxon>Bacteria</taxon>
        <taxon>Pseudomonadati</taxon>
        <taxon>Bacteroidota</taxon>
        <taxon>Cytophagia</taxon>
        <taxon>Cytophagales</taxon>
        <taxon>Flammeovirgaceae</taxon>
        <taxon>Flammeovirga</taxon>
    </lineage>
</organism>
<feature type="transmembrane region" description="Helical" evidence="1">
    <location>
        <begin position="226"/>
        <end position="245"/>
    </location>
</feature>
<accession>A0A7X9RYC9</accession>